<feature type="domain" description="2,3,4,5-tetrahydropyridine-2,6-dicarboxylate N-acetyltransferase N-terminal" evidence="9">
    <location>
        <begin position="7"/>
        <end position="85"/>
    </location>
</feature>
<dbReference type="Pfam" id="PF00132">
    <property type="entry name" value="Hexapep"/>
    <property type="match status" value="1"/>
</dbReference>
<dbReference type="PANTHER" id="PTHR43300">
    <property type="entry name" value="ACETYLTRANSFERASE"/>
    <property type="match status" value="1"/>
</dbReference>
<keyword evidence="4" id="KW-0677">Repeat</keyword>
<reference evidence="11" key="1">
    <citation type="submission" date="2015-04" db="EMBL/GenBank/DDBJ databases">
        <authorList>
            <person name="Mushtaq Mamoona"/>
        </authorList>
    </citation>
    <scope>NUCLEOTIDE SEQUENCE [LARGE SCALE GENOMIC DNA]</scope>
    <source>
        <strain evidence="11">AN4859/03</strain>
    </source>
</reference>
<dbReference type="PROSITE" id="PS00101">
    <property type="entry name" value="HEXAPEP_TRANSFERASES"/>
    <property type="match status" value="1"/>
</dbReference>
<dbReference type="AlphaFoldDB" id="A0A0G4K9C8"/>
<evidence type="ECO:0000256" key="6">
    <source>
        <dbReference type="ARBA" id="ARBA00023154"/>
    </source>
</evidence>
<dbReference type="NCBIfam" id="TIGR03532">
    <property type="entry name" value="DapD_Ac"/>
    <property type="match status" value="1"/>
</dbReference>
<keyword evidence="5" id="KW-0220">Diaminopimelate biosynthesis</keyword>
<gene>
    <name evidence="10" type="primary">dapH</name>
    <name evidence="10" type="ORF">BRSU_2166</name>
</gene>
<evidence type="ECO:0000256" key="8">
    <source>
        <dbReference type="NCBIfam" id="TIGR03532"/>
    </source>
</evidence>
<dbReference type="Gene3D" id="2.160.10.10">
    <property type="entry name" value="Hexapeptide repeat proteins"/>
    <property type="match status" value="1"/>
</dbReference>
<accession>A0A0G4K9C8</accession>
<dbReference type="GO" id="GO:0009089">
    <property type="term" value="P:lysine biosynthetic process via diaminopimelate"/>
    <property type="evidence" value="ECO:0007669"/>
    <property type="project" value="UniProtKB-UniRule"/>
</dbReference>
<dbReference type="OrthoDB" id="9788080at2"/>
<dbReference type="Gene3D" id="3.30.70.250">
    <property type="entry name" value="Malonyl-CoA ACP transacylase, ACP-binding"/>
    <property type="match status" value="1"/>
</dbReference>
<keyword evidence="11" id="KW-1185">Reference proteome</keyword>
<dbReference type="SUPFAM" id="SSF51161">
    <property type="entry name" value="Trimeric LpxA-like enzymes"/>
    <property type="match status" value="1"/>
</dbReference>
<dbReference type="EC" id="2.3.1.89" evidence="8"/>
<dbReference type="InterPro" id="IPR011004">
    <property type="entry name" value="Trimer_LpxA-like_sf"/>
</dbReference>
<sequence length="234" mass="24968">MDMLEKSEDIIAYIKNSKKKTPVKMYIKGNLAEIKTNAKVFSSGNFHFVVGDYEDIKAILEGYKDSIEDYYLENDRRNSGVPTLDYFNVNARIEPGAIIRDKVTIGDNAVIMMGAVINIGAEVGEGTMIDMGAVLGGRAIVGKNCHVGAGAVLAGVIEPPSAKPVIVEDNVVIGANAVIIEGVHIGKNAVIGAGAVVIEDVEENQVVAGNPAKVVKTKDEKTADKTKLVDDLRK</sequence>
<comment type="similarity">
    <text evidence="1">Belongs to the transferase hexapeptide repeat family.</text>
</comment>
<proteinExistence type="inferred from homology"/>
<evidence type="ECO:0000256" key="1">
    <source>
        <dbReference type="ARBA" id="ARBA00007274"/>
    </source>
</evidence>
<dbReference type="InterPro" id="IPR019873">
    <property type="entry name" value="DapH"/>
</dbReference>
<dbReference type="InterPro" id="IPR050179">
    <property type="entry name" value="Trans_hexapeptide_repeat"/>
</dbReference>
<evidence type="ECO:0000256" key="3">
    <source>
        <dbReference type="ARBA" id="ARBA00022679"/>
    </source>
</evidence>
<dbReference type="EMBL" id="CVLB01000002">
    <property type="protein sequence ID" value="CRF34665.1"/>
    <property type="molecule type" value="Genomic_DNA"/>
</dbReference>
<evidence type="ECO:0000256" key="7">
    <source>
        <dbReference type="ARBA" id="ARBA00023315"/>
    </source>
</evidence>
<dbReference type="CDD" id="cd03350">
    <property type="entry name" value="LbH_THP_succinylT"/>
    <property type="match status" value="1"/>
</dbReference>
<dbReference type="Proteomes" id="UP000043763">
    <property type="component" value="Unassembled WGS sequence"/>
</dbReference>
<evidence type="ECO:0000313" key="11">
    <source>
        <dbReference type="Proteomes" id="UP000043763"/>
    </source>
</evidence>
<keyword evidence="7 10" id="KW-0012">Acyltransferase</keyword>
<dbReference type="Pfam" id="PF08503">
    <property type="entry name" value="DapH_N"/>
    <property type="match status" value="1"/>
</dbReference>
<evidence type="ECO:0000256" key="2">
    <source>
        <dbReference type="ARBA" id="ARBA00022605"/>
    </source>
</evidence>
<evidence type="ECO:0000256" key="5">
    <source>
        <dbReference type="ARBA" id="ARBA00022915"/>
    </source>
</evidence>
<dbReference type="InterPro" id="IPR018357">
    <property type="entry name" value="Hexapep_transf_CS"/>
</dbReference>
<dbReference type="GO" id="GO:0047200">
    <property type="term" value="F:tetrahydrodipicolinate N-acetyltransferase activity"/>
    <property type="evidence" value="ECO:0007669"/>
    <property type="project" value="UniProtKB-UniRule"/>
</dbReference>
<evidence type="ECO:0000256" key="4">
    <source>
        <dbReference type="ARBA" id="ARBA00022737"/>
    </source>
</evidence>
<protein>
    <recommendedName>
        <fullName evidence="8">2,3,4,5-tetrahydropyridine-2,6-dicarboxylate N-acetyltransferase</fullName>
        <ecNumber evidence="8">2.3.1.89</ecNumber>
    </recommendedName>
</protein>
<dbReference type="RefSeq" id="WP_048595344.1">
    <property type="nucleotide sequence ID" value="NZ_CVLB01000002.1"/>
</dbReference>
<keyword evidence="2" id="KW-0028">Amino-acid biosynthesis</keyword>
<dbReference type="InterPro" id="IPR001451">
    <property type="entry name" value="Hexapep"/>
</dbReference>
<organism evidence="10 11">
    <name type="scientific">Brachyspira suanatina</name>
    <dbReference type="NCBI Taxonomy" id="381802"/>
    <lineage>
        <taxon>Bacteria</taxon>
        <taxon>Pseudomonadati</taxon>
        <taxon>Spirochaetota</taxon>
        <taxon>Spirochaetia</taxon>
        <taxon>Brachyspirales</taxon>
        <taxon>Brachyspiraceae</taxon>
        <taxon>Brachyspira</taxon>
    </lineage>
</organism>
<evidence type="ECO:0000259" key="9">
    <source>
        <dbReference type="Pfam" id="PF08503"/>
    </source>
</evidence>
<keyword evidence="3 10" id="KW-0808">Transferase</keyword>
<dbReference type="InterPro" id="IPR013710">
    <property type="entry name" value="DapH_N"/>
</dbReference>
<dbReference type="GO" id="GO:0019877">
    <property type="term" value="P:diaminopimelate biosynthetic process"/>
    <property type="evidence" value="ECO:0007669"/>
    <property type="project" value="UniProtKB-KW"/>
</dbReference>
<dbReference type="Pfam" id="PF14602">
    <property type="entry name" value="Hexapep_2"/>
    <property type="match status" value="2"/>
</dbReference>
<evidence type="ECO:0000313" key="10">
    <source>
        <dbReference type="EMBL" id="CRF34665.1"/>
    </source>
</evidence>
<keyword evidence="6" id="KW-0457">Lysine biosynthesis</keyword>
<name>A0A0G4K9C8_9SPIR</name>
<dbReference type="PANTHER" id="PTHR43300:SF10">
    <property type="entry name" value="2,3,4,5-TETRAHYDROPYRIDINE-2,6-DICARBOXYLATE N-ACETYLTRANSFERASE"/>
    <property type="match status" value="1"/>
</dbReference>
<dbReference type="HAMAP" id="MF_01691">
    <property type="entry name" value="DapH"/>
    <property type="match status" value="1"/>
</dbReference>